<evidence type="ECO:0000313" key="4">
    <source>
        <dbReference type="EMBL" id="MBC8199742.1"/>
    </source>
</evidence>
<dbReference type="Proteomes" id="UP000603545">
    <property type="component" value="Unassembled WGS sequence"/>
</dbReference>
<feature type="domain" description="3-beta hydroxysteroid dehydrogenase/isomerase" evidence="3">
    <location>
        <begin position="15"/>
        <end position="262"/>
    </location>
</feature>
<evidence type="ECO:0000256" key="1">
    <source>
        <dbReference type="ARBA" id="ARBA00009219"/>
    </source>
</evidence>
<keyword evidence="2" id="KW-0560">Oxidoreductase</keyword>
<proteinExistence type="inferred from homology"/>
<evidence type="ECO:0000259" key="3">
    <source>
        <dbReference type="Pfam" id="PF01073"/>
    </source>
</evidence>
<dbReference type="InterPro" id="IPR002225">
    <property type="entry name" value="3Beta_OHSteriod_DH/Estase"/>
</dbReference>
<comment type="caution">
    <text evidence="4">The sequence shown here is derived from an EMBL/GenBank/DDBJ whole genome shotgun (WGS) entry which is preliminary data.</text>
</comment>
<evidence type="ECO:0000256" key="2">
    <source>
        <dbReference type="ARBA" id="ARBA00023002"/>
    </source>
</evidence>
<dbReference type="InterPro" id="IPR036291">
    <property type="entry name" value="NAD(P)-bd_dom_sf"/>
</dbReference>
<dbReference type="Pfam" id="PF01073">
    <property type="entry name" value="3Beta_HSD"/>
    <property type="match status" value="1"/>
</dbReference>
<gene>
    <name evidence="4" type="ORF">H8E80_06825</name>
</gene>
<sequence length="338" mass="37390">MSQAGAKKGAAHKILVTGGGGFLGGAIVRRLVERGDHVRSFSRGFYQELALLGVEQIRGDIGDKDVTERACKGVDLVFHVAAKAGVWGSYSDYFKTNVTGTQNIIEACKKHSVSKLVYTSSPSVIFNGTDMQGVDESVPYSNKFYAHYPKTKAIAEQYVIKAARDGLMTIVLRPHLIWGPRDSHLVPRIIARAKRLVRVGDGKNFVDTIYIDNAADAHILAADRLEENHKLSGNVYFISQGEPVPLWDMVNDILNAAGLAPVKRSISRRTAWVIGAMLEACYKLFNLSGEPRMTRFLAEELATAHWFDISAAKKDLGYIPMVSTKEGIRRLEKWLKNL</sequence>
<protein>
    <submittedName>
        <fullName evidence="4">NAD-dependent epimerase/dehydratase family protein</fullName>
    </submittedName>
</protein>
<dbReference type="GO" id="GO:0006694">
    <property type="term" value="P:steroid biosynthetic process"/>
    <property type="evidence" value="ECO:0007669"/>
    <property type="project" value="InterPro"/>
</dbReference>
<dbReference type="AlphaFoldDB" id="A0A8J6N835"/>
<dbReference type="PANTHER" id="PTHR43245:SF51">
    <property type="entry name" value="SHORT CHAIN DEHYDROGENASE_REDUCTASE FAMILY 42E, MEMBER 2"/>
    <property type="match status" value="1"/>
</dbReference>
<comment type="similarity">
    <text evidence="1">Belongs to the 3-beta-HSD family.</text>
</comment>
<dbReference type="InterPro" id="IPR050177">
    <property type="entry name" value="Lipid_A_modif_metabolic_enz"/>
</dbReference>
<accession>A0A8J6N835</accession>
<dbReference type="GO" id="GO:0016616">
    <property type="term" value="F:oxidoreductase activity, acting on the CH-OH group of donors, NAD or NADP as acceptor"/>
    <property type="evidence" value="ECO:0007669"/>
    <property type="project" value="InterPro"/>
</dbReference>
<evidence type="ECO:0000313" key="5">
    <source>
        <dbReference type="Proteomes" id="UP000603545"/>
    </source>
</evidence>
<dbReference type="SUPFAM" id="SSF51735">
    <property type="entry name" value="NAD(P)-binding Rossmann-fold domains"/>
    <property type="match status" value="1"/>
</dbReference>
<reference evidence="4 5" key="1">
    <citation type="submission" date="2020-08" db="EMBL/GenBank/DDBJ databases">
        <title>Bridging the membrane lipid divide: bacteria of the FCB group superphylum have the potential to synthesize archaeal ether lipids.</title>
        <authorList>
            <person name="Villanueva L."/>
            <person name="Von Meijenfeldt F.A.B."/>
            <person name="Westbye A.B."/>
            <person name="Yadav S."/>
            <person name="Hopmans E.C."/>
            <person name="Dutilh B.E."/>
            <person name="Sinninghe Damste J.S."/>
        </authorList>
    </citation>
    <scope>NUCLEOTIDE SEQUENCE [LARGE SCALE GENOMIC DNA]</scope>
    <source>
        <strain evidence="4">NIOZ-UU82</strain>
    </source>
</reference>
<dbReference type="EMBL" id="JACNLL010000063">
    <property type="protein sequence ID" value="MBC8199742.1"/>
    <property type="molecule type" value="Genomic_DNA"/>
</dbReference>
<dbReference type="Gene3D" id="3.40.50.720">
    <property type="entry name" value="NAD(P)-binding Rossmann-like Domain"/>
    <property type="match status" value="1"/>
</dbReference>
<name>A0A8J6N835_9BACT</name>
<dbReference type="PANTHER" id="PTHR43245">
    <property type="entry name" value="BIFUNCTIONAL POLYMYXIN RESISTANCE PROTEIN ARNA"/>
    <property type="match status" value="1"/>
</dbReference>
<organism evidence="4 5">
    <name type="scientific">Candidatus Desulfaltia bathyphila</name>
    <dbReference type="NCBI Taxonomy" id="2841697"/>
    <lineage>
        <taxon>Bacteria</taxon>
        <taxon>Pseudomonadati</taxon>
        <taxon>Thermodesulfobacteriota</taxon>
        <taxon>Desulfobacteria</taxon>
        <taxon>Desulfobacterales</taxon>
        <taxon>Desulfobacterales incertae sedis</taxon>
        <taxon>Candidatus Desulfaltia</taxon>
    </lineage>
</organism>